<reference evidence="3" key="1">
    <citation type="submission" date="2018-04" db="EMBL/GenBank/DDBJ databases">
        <authorList>
            <person name="Liu S."/>
            <person name="Wang Z."/>
            <person name="Li J."/>
        </authorList>
    </citation>
    <scope>NUCLEOTIDE SEQUENCE [LARGE SCALE GENOMIC DNA]</scope>
    <source>
        <strain evidence="3">622</strain>
    </source>
</reference>
<gene>
    <name evidence="2" type="ORF">DF223_10300</name>
</gene>
<organism evidence="2 3">
    <name type="scientific">Mycetocola zhujimingii</name>
    <dbReference type="NCBI Taxonomy" id="2079792"/>
    <lineage>
        <taxon>Bacteria</taxon>
        <taxon>Bacillati</taxon>
        <taxon>Actinomycetota</taxon>
        <taxon>Actinomycetes</taxon>
        <taxon>Micrococcales</taxon>
        <taxon>Microbacteriaceae</taxon>
        <taxon>Mycetocola</taxon>
    </lineage>
</organism>
<evidence type="ECO:0000313" key="3">
    <source>
        <dbReference type="Proteomes" id="UP000244962"/>
    </source>
</evidence>
<name>A0A2U1TCM4_9MICO</name>
<dbReference type="EMBL" id="QEFB01000011">
    <property type="protein sequence ID" value="PWC06647.1"/>
    <property type="molecule type" value="Genomic_DNA"/>
</dbReference>
<accession>A0A2U1TCM4</accession>
<sequence length="67" mass="7139">MGTDVIDVEVEPVVQPLLRFTVAATLCVLGVTFLVVLLIWGSLLPLAVFLWLAAWSFTGTAGCFPGC</sequence>
<protein>
    <submittedName>
        <fullName evidence="2">Uncharacterized protein</fullName>
    </submittedName>
</protein>
<evidence type="ECO:0000313" key="2">
    <source>
        <dbReference type="EMBL" id="PWC06647.1"/>
    </source>
</evidence>
<comment type="caution">
    <text evidence="2">The sequence shown here is derived from an EMBL/GenBank/DDBJ whole genome shotgun (WGS) entry which is preliminary data.</text>
</comment>
<dbReference type="AlphaFoldDB" id="A0A2U1TCM4"/>
<keyword evidence="1" id="KW-1133">Transmembrane helix</keyword>
<dbReference type="Proteomes" id="UP000244962">
    <property type="component" value="Unassembled WGS sequence"/>
</dbReference>
<evidence type="ECO:0000256" key="1">
    <source>
        <dbReference type="SAM" id="Phobius"/>
    </source>
</evidence>
<proteinExistence type="predicted"/>
<feature type="transmembrane region" description="Helical" evidence="1">
    <location>
        <begin position="46"/>
        <end position="64"/>
    </location>
</feature>
<keyword evidence="3" id="KW-1185">Reference proteome</keyword>
<keyword evidence="1" id="KW-0472">Membrane</keyword>
<feature type="transmembrane region" description="Helical" evidence="1">
    <location>
        <begin position="20"/>
        <end position="40"/>
    </location>
</feature>
<keyword evidence="1" id="KW-0812">Transmembrane</keyword>